<dbReference type="Pfam" id="PF13302">
    <property type="entry name" value="Acetyltransf_3"/>
    <property type="match status" value="1"/>
</dbReference>
<dbReference type="PANTHER" id="PTHR43610:SF1">
    <property type="entry name" value="N-ACETYLTRANSFERASE DOMAIN-CONTAINING PROTEIN"/>
    <property type="match status" value="1"/>
</dbReference>
<dbReference type="PANTHER" id="PTHR43610">
    <property type="entry name" value="BLL6696 PROTEIN"/>
    <property type="match status" value="1"/>
</dbReference>
<comment type="caution">
    <text evidence="3">The sequence shown here is derived from an EMBL/GenBank/DDBJ whole genome shotgun (WGS) entry which is preliminary data.</text>
</comment>
<dbReference type="InterPro" id="IPR016181">
    <property type="entry name" value="Acyl_CoA_acyltransferase"/>
</dbReference>
<dbReference type="Proteomes" id="UP001423409">
    <property type="component" value="Unassembled WGS sequence"/>
</dbReference>
<feature type="domain" description="N-acetyltransferase" evidence="2">
    <location>
        <begin position="42"/>
        <end position="178"/>
    </location>
</feature>
<feature type="region of interest" description="Disordered" evidence="1">
    <location>
        <begin position="1"/>
        <end position="24"/>
    </location>
</feature>
<dbReference type="SUPFAM" id="SSF55729">
    <property type="entry name" value="Acyl-CoA N-acyltransferases (Nat)"/>
    <property type="match status" value="1"/>
</dbReference>
<evidence type="ECO:0000256" key="1">
    <source>
        <dbReference type="SAM" id="MobiDB-lite"/>
    </source>
</evidence>
<evidence type="ECO:0000313" key="3">
    <source>
        <dbReference type="EMBL" id="GAA5440985.1"/>
    </source>
</evidence>
<reference evidence="3 4" key="1">
    <citation type="submission" date="2024-02" db="EMBL/GenBank/DDBJ databases">
        <title>Deinococcus caeni NBRC 101312.</title>
        <authorList>
            <person name="Ichikawa N."/>
            <person name="Katano-Makiyama Y."/>
            <person name="Hidaka K."/>
        </authorList>
    </citation>
    <scope>NUCLEOTIDE SEQUENCE [LARGE SCALE GENOMIC DNA]</scope>
    <source>
        <strain evidence="3 4">NBRC 101312</strain>
    </source>
</reference>
<organism evidence="3 4">
    <name type="scientific">Deinococcus caeni</name>
    <dbReference type="NCBI Taxonomy" id="569127"/>
    <lineage>
        <taxon>Bacteria</taxon>
        <taxon>Thermotogati</taxon>
        <taxon>Deinococcota</taxon>
        <taxon>Deinococci</taxon>
        <taxon>Deinococcales</taxon>
        <taxon>Deinococcaceae</taxon>
        <taxon>Deinococcus</taxon>
    </lineage>
</organism>
<keyword evidence="4" id="KW-1185">Reference proteome</keyword>
<dbReference type="Gene3D" id="3.40.630.30">
    <property type="match status" value="1"/>
</dbReference>
<feature type="compositionally biased region" description="Pro residues" evidence="1">
    <location>
        <begin position="8"/>
        <end position="24"/>
    </location>
</feature>
<proteinExistence type="predicted"/>
<protein>
    <recommendedName>
        <fullName evidence="2">N-acetyltransferase domain-containing protein</fullName>
    </recommendedName>
</protein>
<dbReference type="EMBL" id="BAABQU010000033">
    <property type="protein sequence ID" value="GAA5440985.1"/>
    <property type="molecule type" value="Genomic_DNA"/>
</dbReference>
<evidence type="ECO:0000313" key="4">
    <source>
        <dbReference type="Proteomes" id="UP001423409"/>
    </source>
</evidence>
<gene>
    <name evidence="3" type="ORF">Dcae01_02514</name>
</gene>
<dbReference type="InterPro" id="IPR000182">
    <property type="entry name" value="GNAT_dom"/>
</dbReference>
<name>A0ABP9UGU4_9DEIO</name>
<accession>A0ABP9UGU4</accession>
<evidence type="ECO:0000259" key="2">
    <source>
        <dbReference type="Pfam" id="PF13302"/>
    </source>
</evidence>
<sequence length="223" mass="23692">MGGVNVPPADPDPMTPPAAPLPEAPLPEAEWLRAPVLSGRAVTLGPLREEHAADLCAGATPDTLRFLARGGPVTADVAGWAAYVAQLNALPRRVNFAVRLNAPGVVVGRVSFSEVNAADGWAEIGTMLLPAAQGTAVNPEAKLLLMTRAFEVLGAGRVQFKVDARNERSLRAMARLGAVREGVLRAYQRRPDDFTRDSVVFSVLAAEWPDVKAGLTAWVRSLT</sequence>